<dbReference type="EMBL" id="BJON01000004">
    <property type="protein sequence ID" value="GED67518.1"/>
    <property type="molecule type" value="Genomic_DNA"/>
</dbReference>
<feature type="coiled-coil region" evidence="1">
    <location>
        <begin position="46"/>
        <end position="73"/>
    </location>
</feature>
<dbReference type="STRING" id="54915.ADS79_24120"/>
<sequence>MQTVRDIRHNQDGVVIPNGFRANGWSSVLSHEMNVLFQAICYVVTEKETKAEMEKALDEIEGLQGTFTELVAEGFKSEEDFKGYVNLLNRFKAFLGRSNIEYPASREEAIQLFIKWGLVIDNGDVWDVPVHPFPDASELFQLSEAEAMALAHIKLESLVHPVFSRLVMMLHEKDENAFNLSKNDLKEMLGTNDAMLAEVLIKLTPYMEEAIENVLDIPDDEPMSFAIVWERIYEDFLGQQFSSNVQ</sequence>
<dbReference type="OrthoDB" id="2470463at2"/>
<keyword evidence="1" id="KW-0175">Coiled coil</keyword>
<dbReference type="RefSeq" id="WP_049740878.1">
    <property type="nucleotide sequence ID" value="NZ_BJON01000004.1"/>
</dbReference>
<dbReference type="InterPro" id="IPR046105">
    <property type="entry name" value="DUF6042"/>
</dbReference>
<dbReference type="PATRIC" id="fig|54915.3.peg.3964"/>
<accession>A0A0K9YT33</accession>
<comment type="caution">
    <text evidence="3">The sequence shown here is derived from an EMBL/GenBank/DDBJ whole genome shotgun (WGS) entry which is preliminary data.</text>
</comment>
<dbReference type="AlphaFoldDB" id="A0A0K9YT33"/>
<evidence type="ECO:0000313" key="5">
    <source>
        <dbReference type="Proteomes" id="UP000319578"/>
    </source>
</evidence>
<dbReference type="EMBL" id="LGIQ01000009">
    <property type="protein sequence ID" value="KNB71836.1"/>
    <property type="molecule type" value="Genomic_DNA"/>
</dbReference>
<dbReference type="Proteomes" id="UP000319578">
    <property type="component" value="Unassembled WGS sequence"/>
</dbReference>
<dbReference type="Pfam" id="PF19508">
    <property type="entry name" value="DUF6042"/>
    <property type="match status" value="1"/>
</dbReference>
<organism evidence="3 4">
    <name type="scientific">Brevibacillus reuszeri</name>
    <dbReference type="NCBI Taxonomy" id="54915"/>
    <lineage>
        <taxon>Bacteria</taxon>
        <taxon>Bacillati</taxon>
        <taxon>Bacillota</taxon>
        <taxon>Bacilli</taxon>
        <taxon>Bacillales</taxon>
        <taxon>Paenibacillaceae</taxon>
        <taxon>Brevibacillus</taxon>
    </lineage>
</organism>
<reference evidence="4" key="1">
    <citation type="submission" date="2015-07" db="EMBL/GenBank/DDBJ databases">
        <title>Genome sequencing project for genomic taxonomy and phylogenomics of Bacillus-like bacteria.</title>
        <authorList>
            <person name="Liu B."/>
            <person name="Wang J."/>
            <person name="Zhu Y."/>
            <person name="Liu G."/>
            <person name="Chen Q."/>
            <person name="Chen Z."/>
            <person name="Lan J."/>
            <person name="Che J."/>
            <person name="Ge C."/>
            <person name="Shi H."/>
            <person name="Pan Z."/>
            <person name="Liu X."/>
        </authorList>
    </citation>
    <scope>NUCLEOTIDE SEQUENCE [LARGE SCALE GENOMIC DNA]</scope>
    <source>
        <strain evidence="4">DSM 9887</strain>
    </source>
</reference>
<name>A0A0K9YT33_9BACL</name>
<evidence type="ECO:0000313" key="3">
    <source>
        <dbReference type="EMBL" id="KNB71836.1"/>
    </source>
</evidence>
<keyword evidence="5" id="KW-1185">Reference proteome</keyword>
<dbReference type="Proteomes" id="UP000036834">
    <property type="component" value="Unassembled WGS sequence"/>
</dbReference>
<reference evidence="3" key="2">
    <citation type="submission" date="2015-07" db="EMBL/GenBank/DDBJ databases">
        <title>MeaNS - Measles Nucleotide Surveillance Program.</title>
        <authorList>
            <person name="Tran T."/>
            <person name="Druce J."/>
        </authorList>
    </citation>
    <scope>NUCLEOTIDE SEQUENCE</scope>
    <source>
        <strain evidence="3">DSM 9887</strain>
    </source>
</reference>
<reference evidence="2 5" key="3">
    <citation type="submission" date="2019-06" db="EMBL/GenBank/DDBJ databases">
        <title>Whole genome shotgun sequence of Brevibacillus reuszeri NBRC 15719.</title>
        <authorList>
            <person name="Hosoyama A."/>
            <person name="Uohara A."/>
            <person name="Ohji S."/>
            <person name="Ichikawa N."/>
        </authorList>
    </citation>
    <scope>NUCLEOTIDE SEQUENCE [LARGE SCALE GENOMIC DNA]</scope>
    <source>
        <strain evidence="2 5">NBRC 15719</strain>
    </source>
</reference>
<protein>
    <submittedName>
        <fullName evidence="3">Uncharacterized protein</fullName>
    </submittedName>
</protein>
<proteinExistence type="predicted"/>
<evidence type="ECO:0000256" key="1">
    <source>
        <dbReference type="SAM" id="Coils"/>
    </source>
</evidence>
<evidence type="ECO:0000313" key="2">
    <source>
        <dbReference type="EMBL" id="GED67518.1"/>
    </source>
</evidence>
<gene>
    <name evidence="3" type="ORF">ADS79_24120</name>
    <name evidence="2" type="ORF">BRE01_12200</name>
</gene>
<evidence type="ECO:0000313" key="4">
    <source>
        <dbReference type="Proteomes" id="UP000036834"/>
    </source>
</evidence>